<protein>
    <submittedName>
        <fullName evidence="2">DNA-binding protein</fullName>
    </submittedName>
</protein>
<comment type="caution">
    <text evidence="2">The sequence shown here is derived from an EMBL/GenBank/DDBJ whole genome shotgun (WGS) entry which is preliminary data.</text>
</comment>
<evidence type="ECO:0000313" key="3">
    <source>
        <dbReference type="Proteomes" id="UP000472355"/>
    </source>
</evidence>
<dbReference type="SUPFAM" id="SSF46955">
    <property type="entry name" value="Putative DNA-binding domain"/>
    <property type="match status" value="1"/>
</dbReference>
<dbReference type="InterPro" id="IPR041657">
    <property type="entry name" value="HTH_17"/>
</dbReference>
<evidence type="ECO:0000313" key="2">
    <source>
        <dbReference type="EMBL" id="NFA42710.1"/>
    </source>
</evidence>
<keyword evidence="2" id="KW-0238">DNA-binding</keyword>
<organism evidence="2 3">
    <name type="scientific">Clostridium botulinum</name>
    <dbReference type="NCBI Taxonomy" id="1491"/>
    <lineage>
        <taxon>Bacteria</taxon>
        <taxon>Bacillati</taxon>
        <taxon>Bacillota</taxon>
        <taxon>Clostridia</taxon>
        <taxon>Eubacteriales</taxon>
        <taxon>Clostridiaceae</taxon>
        <taxon>Clostridium</taxon>
    </lineage>
</organism>
<accession>A0A6M0SN49</accession>
<gene>
    <name evidence="2" type="ORF">EXM65_09025</name>
</gene>
<proteinExistence type="predicted"/>
<evidence type="ECO:0000259" key="1">
    <source>
        <dbReference type="Pfam" id="PF12728"/>
    </source>
</evidence>
<dbReference type="Pfam" id="PF12728">
    <property type="entry name" value="HTH_17"/>
    <property type="match status" value="1"/>
</dbReference>
<dbReference type="Proteomes" id="UP000472355">
    <property type="component" value="Unassembled WGS sequence"/>
</dbReference>
<dbReference type="InterPro" id="IPR009061">
    <property type="entry name" value="DNA-bd_dom_put_sf"/>
</dbReference>
<name>A0A6M0SN49_CLOBO</name>
<reference evidence="2 3" key="1">
    <citation type="submission" date="2019-02" db="EMBL/GenBank/DDBJ databases">
        <title>Genome sequencing of Clostridium botulinum clinical isolates.</title>
        <authorList>
            <person name="Brunt J."/>
            <person name="Van Vliet A.H.M."/>
            <person name="Stringer S.C."/>
            <person name="Grant K.A."/>
            <person name="Carter A.C."/>
            <person name="Peck M.W."/>
        </authorList>
    </citation>
    <scope>NUCLEOTIDE SEQUENCE [LARGE SCALE GENOMIC DNA]</scope>
    <source>
        <strain evidence="2 3">H113700579</strain>
    </source>
</reference>
<sequence length="177" mass="21140">MSKLLKSEEICKFLNVTRKTLYNYRDKGMPYIKNGGSVLYDKDAVEEWLKCGRYDAEKRKQLLDAIKVLMRKAETVLCEYCSLINLLKDKELFIDKEGKRNKEVLQKRLNNLEKFYNIEDLQWHYNIAIHEKILFEEKIQKVNYDLTFKLCRDLTKIFRNARAIKKEEGDSDVSNKK</sequence>
<dbReference type="EMBL" id="SGKU01000021">
    <property type="protein sequence ID" value="NFA42710.1"/>
    <property type="molecule type" value="Genomic_DNA"/>
</dbReference>
<feature type="domain" description="Helix-turn-helix" evidence="1">
    <location>
        <begin position="4"/>
        <end position="50"/>
    </location>
</feature>
<dbReference type="Gene3D" id="1.10.10.10">
    <property type="entry name" value="Winged helix-like DNA-binding domain superfamily/Winged helix DNA-binding domain"/>
    <property type="match status" value="1"/>
</dbReference>
<dbReference type="InterPro" id="IPR036388">
    <property type="entry name" value="WH-like_DNA-bd_sf"/>
</dbReference>
<dbReference type="AlphaFoldDB" id="A0A6M0SN49"/>
<dbReference type="GO" id="GO:0003677">
    <property type="term" value="F:DNA binding"/>
    <property type="evidence" value="ECO:0007669"/>
    <property type="project" value="UniProtKB-KW"/>
</dbReference>